<dbReference type="Gene3D" id="3.40.190.10">
    <property type="entry name" value="Periplasmic binding protein-like II"/>
    <property type="match status" value="2"/>
</dbReference>
<comment type="similarity">
    <text evidence="1">Belongs to the bacterial solute-binding protein 3 family.</text>
</comment>
<dbReference type="SUPFAM" id="SSF55785">
    <property type="entry name" value="PYP-like sensor domain (PAS domain)"/>
    <property type="match status" value="1"/>
</dbReference>
<protein>
    <submittedName>
        <fullName evidence="7">Sensor protein EvgS</fullName>
        <ecNumber evidence="7">2.7.13.3</ecNumber>
    </submittedName>
</protein>
<evidence type="ECO:0000256" key="5">
    <source>
        <dbReference type="SAM" id="SignalP"/>
    </source>
</evidence>
<sequence length="478" mass="53977">MLYRFFGLCLLGLIISTQGMAQAPRFSPAEKAWLTEHQFLRVGVAEMTPPILYFERSQSRGLVPDYMRALADRLGLQLQIRHYPDQGTLLKALREGEVDLIGALVHTDTAAPDLHYSRPYLNLPAAIFTTDRIVDKGLTALDGLEVSVVAGSVWEEGIPHLLPSLNVMAFNDLGQALKAVIADRAQAYLGDTASVNHLLATTEGYDELKEMMRLDMTVDVAVATLFSEPVLQSLLQKGLDRLSTEDMHDIWYNWQGLEAPVKQGGNLVTIIVWGFFLALWSLLLAWAVRLHEKKALTHHRSKTRRSIKRLRRRENLLKQKLLNLKHKTKRYRHRAKALRQQVDFISEVLPSCSWSWDPSDEICQWDDEMFHMAGQERGAFTPDPASILNLVHEQDRKNIAQLFDSGNRDEIRLSYRLLLADGGERRVLDYSHFVPGDTEDSGKRVGICWDVDHFFSSGGDLLHVSGAGDSSIVVETVE</sequence>
<keyword evidence="3" id="KW-0175">Coiled coil</keyword>
<dbReference type="Pfam" id="PF00497">
    <property type="entry name" value="SBP_bac_3"/>
    <property type="match status" value="1"/>
</dbReference>
<keyword evidence="2 5" id="KW-0732">Signal</keyword>
<dbReference type="EMBL" id="MARB01000012">
    <property type="protein sequence ID" value="ODJ87364.1"/>
    <property type="molecule type" value="Genomic_DNA"/>
</dbReference>
<proteinExistence type="inferred from homology"/>
<evidence type="ECO:0000313" key="7">
    <source>
        <dbReference type="EMBL" id="ODJ87364.1"/>
    </source>
</evidence>
<dbReference type="OrthoDB" id="9768183at2"/>
<dbReference type="InterPro" id="IPR001638">
    <property type="entry name" value="Solute-binding_3/MltF_N"/>
</dbReference>
<dbReference type="Gene3D" id="3.30.450.20">
    <property type="entry name" value="PAS domain"/>
    <property type="match status" value="1"/>
</dbReference>
<feature type="coiled-coil region" evidence="3">
    <location>
        <begin position="307"/>
        <end position="341"/>
    </location>
</feature>
<dbReference type="RefSeq" id="WP_154723096.1">
    <property type="nucleotide sequence ID" value="NZ_MARB01000012.1"/>
</dbReference>
<evidence type="ECO:0000256" key="1">
    <source>
        <dbReference type="ARBA" id="ARBA00010333"/>
    </source>
</evidence>
<gene>
    <name evidence="7" type="primary">evgS</name>
    <name evidence="7" type="ORF">CODIS_23390</name>
</gene>
<evidence type="ECO:0000259" key="6">
    <source>
        <dbReference type="SMART" id="SM00062"/>
    </source>
</evidence>
<dbReference type="PANTHER" id="PTHR35936">
    <property type="entry name" value="MEMBRANE-BOUND LYTIC MUREIN TRANSGLYCOSYLASE F"/>
    <property type="match status" value="1"/>
</dbReference>
<name>A0A7Z0VLH9_9GAMM</name>
<feature type="domain" description="Solute-binding protein family 3/N-terminal" evidence="6">
    <location>
        <begin position="39"/>
        <end position="258"/>
    </location>
</feature>
<keyword evidence="4" id="KW-1133">Transmembrane helix</keyword>
<evidence type="ECO:0000313" key="8">
    <source>
        <dbReference type="Proteomes" id="UP000094769"/>
    </source>
</evidence>
<dbReference type="InterPro" id="IPR035965">
    <property type="entry name" value="PAS-like_dom_sf"/>
</dbReference>
<keyword evidence="4" id="KW-0812">Transmembrane</keyword>
<dbReference type="InterPro" id="IPR013655">
    <property type="entry name" value="PAS_fold_3"/>
</dbReference>
<dbReference type="SMART" id="SM00062">
    <property type="entry name" value="PBPb"/>
    <property type="match status" value="1"/>
</dbReference>
<keyword evidence="4" id="KW-0472">Membrane</keyword>
<organism evidence="7 8">
    <name type="scientific">Candidatus Thiodiazotropha endolucinida</name>
    <dbReference type="NCBI Taxonomy" id="1655433"/>
    <lineage>
        <taxon>Bacteria</taxon>
        <taxon>Pseudomonadati</taxon>
        <taxon>Pseudomonadota</taxon>
        <taxon>Gammaproteobacteria</taxon>
        <taxon>Chromatiales</taxon>
        <taxon>Sedimenticolaceae</taxon>
        <taxon>Candidatus Thiodiazotropha</taxon>
    </lineage>
</organism>
<keyword evidence="7" id="KW-0808">Transferase</keyword>
<dbReference type="SUPFAM" id="SSF53850">
    <property type="entry name" value="Periplasmic binding protein-like II"/>
    <property type="match status" value="1"/>
</dbReference>
<feature type="chain" id="PRO_5031488206" evidence="5">
    <location>
        <begin position="22"/>
        <end position="478"/>
    </location>
</feature>
<evidence type="ECO:0000256" key="2">
    <source>
        <dbReference type="ARBA" id="ARBA00022729"/>
    </source>
</evidence>
<reference evidence="7 8" key="1">
    <citation type="submission" date="2016-06" db="EMBL/GenBank/DDBJ databases">
        <title>Genome sequence of endosymbiont of Candidatus Endolucinida thiodiazotropha.</title>
        <authorList>
            <person name="Poehlein A."/>
            <person name="Koenig S."/>
            <person name="Heiden S.E."/>
            <person name="Thuermer A."/>
            <person name="Voget S."/>
            <person name="Daniel R."/>
            <person name="Markert S."/>
            <person name="Gros O."/>
            <person name="Schweder T."/>
        </authorList>
    </citation>
    <scope>NUCLEOTIDE SEQUENCE [LARGE SCALE GENOMIC DNA]</scope>
    <source>
        <strain evidence="7 8">COS</strain>
    </source>
</reference>
<feature type="signal peptide" evidence="5">
    <location>
        <begin position="1"/>
        <end position="21"/>
    </location>
</feature>
<dbReference type="EC" id="2.7.13.3" evidence="7"/>
<dbReference type="GO" id="GO:0004673">
    <property type="term" value="F:protein histidine kinase activity"/>
    <property type="evidence" value="ECO:0007669"/>
    <property type="project" value="UniProtKB-EC"/>
</dbReference>
<feature type="transmembrane region" description="Helical" evidence="4">
    <location>
        <begin position="267"/>
        <end position="288"/>
    </location>
</feature>
<dbReference type="Pfam" id="PF08447">
    <property type="entry name" value="PAS_3"/>
    <property type="match status" value="1"/>
</dbReference>
<evidence type="ECO:0000256" key="3">
    <source>
        <dbReference type="SAM" id="Coils"/>
    </source>
</evidence>
<comment type="caution">
    <text evidence="7">The sequence shown here is derived from an EMBL/GenBank/DDBJ whole genome shotgun (WGS) entry which is preliminary data.</text>
</comment>
<dbReference type="AlphaFoldDB" id="A0A7Z0VLH9"/>
<dbReference type="CDD" id="cd01007">
    <property type="entry name" value="PBP2_BvgS_HisK_like"/>
    <property type="match status" value="1"/>
</dbReference>
<dbReference type="Proteomes" id="UP000094769">
    <property type="component" value="Unassembled WGS sequence"/>
</dbReference>
<accession>A0A7Z0VLH9</accession>
<keyword evidence="8" id="KW-1185">Reference proteome</keyword>
<evidence type="ECO:0000256" key="4">
    <source>
        <dbReference type="SAM" id="Phobius"/>
    </source>
</evidence>